<accession>A0A3L0VVT1</accession>
<feature type="domain" description="UspA" evidence="2">
    <location>
        <begin position="2"/>
        <end position="156"/>
    </location>
</feature>
<dbReference type="AlphaFoldDB" id="A0A3L0VVT1"/>
<evidence type="ECO:0000256" key="1">
    <source>
        <dbReference type="ARBA" id="ARBA00008791"/>
    </source>
</evidence>
<dbReference type="Gene3D" id="3.40.50.12370">
    <property type="match status" value="1"/>
</dbReference>
<dbReference type="EMBL" id="RNRV01000009">
    <property type="protein sequence ID" value="MHO04126.1"/>
    <property type="molecule type" value="Genomic_DNA"/>
</dbReference>
<dbReference type="PANTHER" id="PTHR46268:SF6">
    <property type="entry name" value="UNIVERSAL STRESS PROTEIN UP12"/>
    <property type="match status" value="1"/>
</dbReference>
<comment type="caution">
    <text evidence="3">The sequence shown here is derived from an EMBL/GenBank/DDBJ whole genome shotgun (WGS) entry which is preliminary data.</text>
</comment>
<dbReference type="InterPro" id="IPR006016">
    <property type="entry name" value="UspA"/>
</dbReference>
<dbReference type="CDD" id="cd00293">
    <property type="entry name" value="USP-like"/>
    <property type="match status" value="2"/>
</dbReference>
<organism evidence="3">
    <name type="scientific">Escherichia coli</name>
    <dbReference type="NCBI Taxonomy" id="562"/>
    <lineage>
        <taxon>Bacteria</taxon>
        <taxon>Pseudomonadati</taxon>
        <taxon>Pseudomonadota</taxon>
        <taxon>Gammaproteobacteria</taxon>
        <taxon>Enterobacterales</taxon>
        <taxon>Enterobacteriaceae</taxon>
        <taxon>Escherichia</taxon>
    </lineage>
</organism>
<dbReference type="Pfam" id="PF00582">
    <property type="entry name" value="Usp"/>
    <property type="match status" value="2"/>
</dbReference>
<comment type="similarity">
    <text evidence="1">Belongs to the universal stress protein A family.</text>
</comment>
<name>A0A3L0VVT1_ECOLX</name>
<dbReference type="PANTHER" id="PTHR46268">
    <property type="entry name" value="STRESS RESPONSE PROTEIN NHAX"/>
    <property type="match status" value="1"/>
</dbReference>
<dbReference type="SUPFAM" id="SSF52402">
    <property type="entry name" value="Adenine nucleotide alpha hydrolases-like"/>
    <property type="match status" value="2"/>
</dbReference>
<gene>
    <name evidence="3" type="ORF">D9F05_07065</name>
</gene>
<evidence type="ECO:0000259" key="2">
    <source>
        <dbReference type="Pfam" id="PF00582"/>
    </source>
</evidence>
<evidence type="ECO:0000313" key="3">
    <source>
        <dbReference type="EMBL" id="MHO04126.1"/>
    </source>
</evidence>
<reference evidence="3" key="1">
    <citation type="submission" date="2018-10" db="EMBL/GenBank/DDBJ databases">
        <authorList>
            <consortium name="NARMS: The National Antimicrobial Resistance Monitoring System"/>
        </authorList>
    </citation>
    <scope>NUCLEOTIDE SEQUENCE [LARGE SCALE GENOMIC DNA]</scope>
    <source>
        <strain evidence="3">CVM N17EC0388</strain>
    </source>
</reference>
<proteinExistence type="inferred from homology"/>
<protein>
    <submittedName>
        <fullName evidence="3">Universal stress protein</fullName>
    </submittedName>
</protein>
<dbReference type="PRINTS" id="PR01438">
    <property type="entry name" value="UNVRSLSTRESS"/>
</dbReference>
<sequence>MTRIFACIDGSNAMTAVCDAAAWASATTELPVTLLHVLEKNEFEGQADLSGNIGLGSREHLLKELAELDHQRSRLAHEQGRMLLKSGQAYLTGLGMTEVDTLQRHGQLVEAAQALSPGMHMMIMGKRGTTHSHDHDLIGSNIENVIRTLANPIMVVQPGFEAPDRFLFAYDASPTAKKVLELIASSPLLKGLECDLVMVAEPSDEHERQLAQAKQVLKSGGIRVEAKLLQGEVVSGICQYATEMGINLIVMGAYGHSRIRQFIVGSTTTGIVKTTQASVLLLR</sequence>
<dbReference type="InterPro" id="IPR006015">
    <property type="entry name" value="Universal_stress_UspA"/>
</dbReference>
<feature type="domain" description="UspA" evidence="2">
    <location>
        <begin position="204"/>
        <end position="283"/>
    </location>
</feature>